<accession>A0A2P6NLW2</accession>
<dbReference type="GO" id="GO:0016491">
    <property type="term" value="F:oxidoreductase activity"/>
    <property type="evidence" value="ECO:0007669"/>
    <property type="project" value="InterPro"/>
</dbReference>
<dbReference type="EMBL" id="MDYQ01000053">
    <property type="protein sequence ID" value="PRP84950.1"/>
    <property type="molecule type" value="Genomic_DNA"/>
</dbReference>
<comment type="similarity">
    <text evidence="1">Belongs to the asaB hydroxylase/desaturase family.</text>
</comment>
<proteinExistence type="inferred from homology"/>
<dbReference type="InParanoid" id="A0A2P6NLW2"/>
<comment type="caution">
    <text evidence="3">The sequence shown here is derived from an EMBL/GenBank/DDBJ whole genome shotgun (WGS) entry which is preliminary data.</text>
</comment>
<evidence type="ECO:0000313" key="3">
    <source>
        <dbReference type="EMBL" id="PRP84950.1"/>
    </source>
</evidence>
<evidence type="ECO:0000256" key="1">
    <source>
        <dbReference type="ARBA" id="ARBA00023604"/>
    </source>
</evidence>
<reference evidence="3 4" key="1">
    <citation type="journal article" date="2018" name="Genome Biol. Evol.">
        <title>Multiple Roots of Fruiting Body Formation in Amoebozoa.</title>
        <authorList>
            <person name="Hillmann F."/>
            <person name="Forbes G."/>
            <person name="Novohradska S."/>
            <person name="Ferling I."/>
            <person name="Riege K."/>
            <person name="Groth M."/>
            <person name="Westermann M."/>
            <person name="Marz M."/>
            <person name="Spaller T."/>
            <person name="Winckler T."/>
            <person name="Schaap P."/>
            <person name="Glockner G."/>
        </authorList>
    </citation>
    <scope>NUCLEOTIDE SEQUENCE [LARGE SCALE GENOMIC DNA]</scope>
    <source>
        <strain evidence="3 4">Jena</strain>
    </source>
</reference>
<protein>
    <recommendedName>
        <fullName evidence="5">Methyltransferase</fullName>
    </recommendedName>
</protein>
<name>A0A2P6NLW2_9EUKA</name>
<dbReference type="OrthoDB" id="412788at2759"/>
<dbReference type="NCBIfam" id="NF041278">
    <property type="entry name" value="CmcJ_NvfI_EfuI"/>
    <property type="match status" value="1"/>
</dbReference>
<dbReference type="InterPro" id="IPR044053">
    <property type="entry name" value="AsaB-like"/>
</dbReference>
<gene>
    <name evidence="3" type="ORF">PROFUN_07335</name>
</gene>
<dbReference type="STRING" id="1890364.A0A2P6NLW2"/>
<organism evidence="3 4">
    <name type="scientific">Planoprotostelium fungivorum</name>
    <dbReference type="NCBI Taxonomy" id="1890364"/>
    <lineage>
        <taxon>Eukaryota</taxon>
        <taxon>Amoebozoa</taxon>
        <taxon>Evosea</taxon>
        <taxon>Variosea</taxon>
        <taxon>Cavosteliida</taxon>
        <taxon>Cavosteliaceae</taxon>
        <taxon>Planoprotostelium</taxon>
    </lineage>
</organism>
<evidence type="ECO:0000313" key="4">
    <source>
        <dbReference type="Proteomes" id="UP000241769"/>
    </source>
</evidence>
<dbReference type="Proteomes" id="UP000241769">
    <property type="component" value="Unassembled WGS sequence"/>
</dbReference>
<evidence type="ECO:0008006" key="5">
    <source>
        <dbReference type="Google" id="ProtNLM"/>
    </source>
</evidence>
<feature type="compositionally biased region" description="Basic and acidic residues" evidence="2">
    <location>
        <begin position="190"/>
        <end position="204"/>
    </location>
</feature>
<feature type="region of interest" description="Disordered" evidence="2">
    <location>
        <begin position="190"/>
        <end position="214"/>
    </location>
</feature>
<sequence>MTTVAKFFYSDPSSYAGRPWSKVDGGGQNYQLQVVEKTVQDIAGREKEFGVDVSGFQVIESPAQERDFDDDARITTKYYAEVEELLRTNLKGVKKVVIFDHTIRKRVDNAARKPVRMVHVDQTQKAAEARVRRHVTGDDTEELIRGRFQIINVWRPIGHEAADFPLAVADFRSTKKEDFVEVDLLYPKRAEGEDNDDRGKERPPAEINNGTSEGYEVKGETFGVVDSAEHKWYYERNMRPDQVMLLKCFDSRGEGVEGGWKGIARCTPHTAFEDPLTPTDAKPRQSIEVRTLVFYE</sequence>
<evidence type="ECO:0000256" key="2">
    <source>
        <dbReference type="SAM" id="MobiDB-lite"/>
    </source>
</evidence>
<keyword evidence="4" id="KW-1185">Reference proteome</keyword>
<dbReference type="PANTHER" id="PTHR34598:SF4">
    <property type="entry name" value="7ALPHA-CEPHEM-METHOXYLASE P8 CHAIN RELATED PROTEIN"/>
    <property type="match status" value="1"/>
</dbReference>
<dbReference type="PANTHER" id="PTHR34598">
    <property type="entry name" value="BLL6449 PROTEIN"/>
    <property type="match status" value="1"/>
</dbReference>
<dbReference type="AlphaFoldDB" id="A0A2P6NLW2"/>